<dbReference type="PROSITE" id="PS51296">
    <property type="entry name" value="RIESKE"/>
    <property type="match status" value="1"/>
</dbReference>
<proteinExistence type="predicted"/>
<organism evidence="6 7">
    <name type="scientific">Nocardioides koreensis</name>
    <dbReference type="NCBI Taxonomy" id="433651"/>
    <lineage>
        <taxon>Bacteria</taxon>
        <taxon>Bacillati</taxon>
        <taxon>Actinomycetota</taxon>
        <taxon>Actinomycetes</taxon>
        <taxon>Propionibacteriales</taxon>
        <taxon>Nocardioidaceae</taxon>
        <taxon>Nocardioides</taxon>
    </lineage>
</organism>
<reference evidence="7" key="1">
    <citation type="journal article" date="2019" name="Int. J. Syst. Evol. Microbiol.">
        <title>The Global Catalogue of Microorganisms (GCM) 10K type strain sequencing project: providing services to taxonomists for standard genome sequencing and annotation.</title>
        <authorList>
            <consortium name="The Broad Institute Genomics Platform"/>
            <consortium name="The Broad Institute Genome Sequencing Center for Infectious Disease"/>
            <person name="Wu L."/>
            <person name="Ma J."/>
        </authorList>
    </citation>
    <scope>NUCLEOTIDE SEQUENCE [LARGE SCALE GENOMIC DNA]</scope>
    <source>
        <strain evidence="7">JCM 16022</strain>
    </source>
</reference>
<evidence type="ECO:0000256" key="3">
    <source>
        <dbReference type="ARBA" id="ARBA00023004"/>
    </source>
</evidence>
<dbReference type="Proteomes" id="UP001501771">
    <property type="component" value="Unassembled WGS sequence"/>
</dbReference>
<keyword evidence="1" id="KW-0001">2Fe-2S</keyword>
<dbReference type="InterPro" id="IPR036922">
    <property type="entry name" value="Rieske_2Fe-2S_sf"/>
</dbReference>
<dbReference type="PANTHER" id="PTHR13847">
    <property type="entry name" value="SARCOSINE DEHYDROGENASE-RELATED"/>
    <property type="match status" value="1"/>
</dbReference>
<dbReference type="SUPFAM" id="SSF50022">
    <property type="entry name" value="ISP domain"/>
    <property type="match status" value="1"/>
</dbReference>
<dbReference type="Pfam" id="PF01266">
    <property type="entry name" value="DAO"/>
    <property type="match status" value="1"/>
</dbReference>
<dbReference type="EMBL" id="BAAAQR010000012">
    <property type="protein sequence ID" value="GAA2152023.1"/>
    <property type="molecule type" value="Genomic_DNA"/>
</dbReference>
<keyword evidence="4" id="KW-0411">Iron-sulfur</keyword>
<accession>A0ABP5LQM3</accession>
<dbReference type="SUPFAM" id="SSF51905">
    <property type="entry name" value="FAD/NAD(P)-binding domain"/>
    <property type="match status" value="1"/>
</dbReference>
<dbReference type="RefSeq" id="WP_344155213.1">
    <property type="nucleotide sequence ID" value="NZ_BAAAQR010000012.1"/>
</dbReference>
<keyword evidence="2" id="KW-0479">Metal-binding</keyword>
<keyword evidence="7" id="KW-1185">Reference proteome</keyword>
<name>A0ABP5LQM3_9ACTN</name>
<evidence type="ECO:0000256" key="2">
    <source>
        <dbReference type="ARBA" id="ARBA00022723"/>
    </source>
</evidence>
<dbReference type="InterPro" id="IPR006076">
    <property type="entry name" value="FAD-dep_OxRdtase"/>
</dbReference>
<evidence type="ECO:0000256" key="1">
    <source>
        <dbReference type="ARBA" id="ARBA00022714"/>
    </source>
</evidence>
<gene>
    <name evidence="6" type="ORF">GCM10009844_34870</name>
</gene>
<evidence type="ECO:0000313" key="6">
    <source>
        <dbReference type="EMBL" id="GAA2152023.1"/>
    </source>
</evidence>
<dbReference type="Gene3D" id="3.30.9.10">
    <property type="entry name" value="D-Amino Acid Oxidase, subunit A, domain 2"/>
    <property type="match status" value="1"/>
</dbReference>
<keyword evidence="3" id="KW-0408">Iron</keyword>
<dbReference type="Pfam" id="PF00355">
    <property type="entry name" value="Rieske"/>
    <property type="match status" value="1"/>
</dbReference>
<comment type="caution">
    <text evidence="6">The sequence shown here is derived from an EMBL/GenBank/DDBJ whole genome shotgun (WGS) entry which is preliminary data.</text>
</comment>
<protein>
    <submittedName>
        <fullName evidence="6">FAD-dependent oxidoreductase</fullName>
    </submittedName>
</protein>
<dbReference type="InterPro" id="IPR036188">
    <property type="entry name" value="FAD/NAD-bd_sf"/>
</dbReference>
<dbReference type="Gene3D" id="2.102.10.10">
    <property type="entry name" value="Rieske [2Fe-2S] iron-sulphur domain"/>
    <property type="match status" value="1"/>
</dbReference>
<dbReference type="Gene3D" id="3.50.50.60">
    <property type="entry name" value="FAD/NAD(P)-binding domain"/>
    <property type="match status" value="1"/>
</dbReference>
<evidence type="ECO:0000313" key="7">
    <source>
        <dbReference type="Proteomes" id="UP001501771"/>
    </source>
</evidence>
<evidence type="ECO:0000259" key="5">
    <source>
        <dbReference type="PROSITE" id="PS51296"/>
    </source>
</evidence>
<dbReference type="PANTHER" id="PTHR13847:SF274">
    <property type="entry name" value="RIESKE 2FE-2S IRON-SULFUR PROTEIN YHFW-RELATED"/>
    <property type="match status" value="1"/>
</dbReference>
<evidence type="ECO:0000256" key="4">
    <source>
        <dbReference type="ARBA" id="ARBA00023014"/>
    </source>
</evidence>
<dbReference type="InterPro" id="IPR017941">
    <property type="entry name" value="Rieske_2Fe-2S"/>
</dbReference>
<feature type="domain" description="Rieske" evidence="5">
    <location>
        <begin position="413"/>
        <end position="497"/>
    </location>
</feature>
<sequence>MTLTSLWRDRLPTETTAAGVVEGHWDVVVIGAGITGLTTGLLLARAGRSVAVIEARQVGAGTTGGSTAKVSVLQGTQLSRIARRQSDTAVEQYVQANTEAQGWVDRYCADHGVALQKRPAYTYATTASGERAARHELAVAQRAGLPVAWVDTPELPFGTRGAVMLRDQTQLDPMELLGALAADLRSHGGTLVEGARVRHVKGRGPVTVDTATGAATADTVVVATNMPILDRGGFFARASAERSYCLAFSGAEPTVQGMYLSADSPSRSLRDTPGPDGPLLLVGGNGHGTGRSASPQARVDDLVAWTRRHFPGAELTHTWSAQDYVTSHALPFVGPLVPGRSDLLVAGGYAKWGMTNGVAAALALSSRLLGGHTDWAAVLDSWSAAWLRGAPQAALLNAEVGWEMTRGWLAPLTRPGGRAPAEGRGEVRLDHVGLPTGVSTVDGVVRRVPAVCPHLGGVLRWNDAEHSWDCPLHGSRFDKDGELLEGPATCGLRPSSA</sequence>